<feature type="compositionally biased region" description="Basic and acidic residues" evidence="1">
    <location>
        <begin position="53"/>
        <end position="69"/>
    </location>
</feature>
<gene>
    <name evidence="2" type="ORF">AMS68_007408</name>
</gene>
<dbReference type="AlphaFoldDB" id="A0A6H0Y4P6"/>
<feature type="compositionally biased region" description="Polar residues" evidence="1">
    <location>
        <begin position="31"/>
        <end position="50"/>
    </location>
</feature>
<evidence type="ECO:0000313" key="3">
    <source>
        <dbReference type="Proteomes" id="UP000503462"/>
    </source>
</evidence>
<protein>
    <submittedName>
        <fullName evidence="2">Uncharacterized protein</fullName>
    </submittedName>
</protein>
<reference evidence="2 3" key="1">
    <citation type="journal article" date="2016" name="Sci. Rep.">
        <title>Peltaster fructicola genome reveals evolution from an invasive phytopathogen to an ectophytic parasite.</title>
        <authorList>
            <person name="Xu C."/>
            <person name="Chen H."/>
            <person name="Gleason M.L."/>
            <person name="Xu J.R."/>
            <person name="Liu H."/>
            <person name="Zhang R."/>
            <person name="Sun G."/>
        </authorList>
    </citation>
    <scope>NUCLEOTIDE SEQUENCE [LARGE SCALE GENOMIC DNA]</scope>
    <source>
        <strain evidence="2 3">LNHT1506</strain>
    </source>
</reference>
<dbReference type="Proteomes" id="UP000503462">
    <property type="component" value="Chromosome 5"/>
</dbReference>
<evidence type="ECO:0000313" key="2">
    <source>
        <dbReference type="EMBL" id="QIX01891.1"/>
    </source>
</evidence>
<feature type="compositionally biased region" description="Low complexity" evidence="1">
    <location>
        <begin position="1"/>
        <end position="30"/>
    </location>
</feature>
<feature type="compositionally biased region" description="Basic and acidic residues" evidence="1">
    <location>
        <begin position="81"/>
        <end position="90"/>
    </location>
</feature>
<dbReference type="EMBL" id="CP051143">
    <property type="protein sequence ID" value="QIX01891.1"/>
    <property type="molecule type" value="Genomic_DNA"/>
</dbReference>
<feature type="compositionally biased region" description="Basic and acidic residues" evidence="1">
    <location>
        <begin position="98"/>
        <end position="107"/>
    </location>
</feature>
<evidence type="ECO:0000256" key="1">
    <source>
        <dbReference type="SAM" id="MobiDB-lite"/>
    </source>
</evidence>
<dbReference type="OrthoDB" id="4161095at2759"/>
<sequence length="107" mass="11523">MSSNNFSSSSYSYSSSSSSTTNGQTTGFSSHQQIQSNPSGTTVTSSSQNLGEAARHETRQYDAQGRELIDGPAGAQSNRISDAEQAQRDAEYEERIEEEYAKREGGA</sequence>
<proteinExistence type="predicted"/>
<accession>A0A6H0Y4P6</accession>
<organism evidence="2 3">
    <name type="scientific">Peltaster fructicola</name>
    <dbReference type="NCBI Taxonomy" id="286661"/>
    <lineage>
        <taxon>Eukaryota</taxon>
        <taxon>Fungi</taxon>
        <taxon>Dikarya</taxon>
        <taxon>Ascomycota</taxon>
        <taxon>Pezizomycotina</taxon>
        <taxon>Dothideomycetes</taxon>
        <taxon>Dothideomycetes incertae sedis</taxon>
        <taxon>Peltaster</taxon>
    </lineage>
</organism>
<feature type="region of interest" description="Disordered" evidence="1">
    <location>
        <begin position="1"/>
        <end position="107"/>
    </location>
</feature>
<name>A0A6H0Y4P6_9PEZI</name>
<keyword evidence="3" id="KW-1185">Reference proteome</keyword>